<keyword evidence="3" id="KW-0496">Mitochondrion</keyword>
<dbReference type="InterPro" id="IPR003959">
    <property type="entry name" value="ATPase_AAA_core"/>
</dbReference>
<comment type="subcellular location">
    <subcellularLocation>
        <location evidence="1">Mitochondrion inner membrane</location>
        <topology evidence="1">Single-pass membrane protein</topology>
    </subcellularLocation>
</comment>
<feature type="domain" description="AAA+ ATPase" evidence="5">
    <location>
        <begin position="137"/>
        <end position="272"/>
    </location>
</feature>
<dbReference type="HOGENOM" id="CLU_1005036_0_0_1"/>
<dbReference type="Proteomes" id="UP000030151">
    <property type="component" value="Unassembled WGS sequence"/>
</dbReference>
<dbReference type="PANTHER" id="PTHR23070">
    <property type="entry name" value="BCS1 AAA-TYPE ATPASE"/>
    <property type="match status" value="1"/>
</dbReference>
<evidence type="ECO:0000313" key="6">
    <source>
        <dbReference type="EMBL" id="EXU95795.1"/>
    </source>
</evidence>
<comment type="caution">
    <text evidence="6">The sequence shown here is derived from an EMBL/GenBank/DDBJ whole genome shotgun (WGS) entry which is preliminary data.</text>
</comment>
<accession>A0A014N7Q6</accession>
<dbReference type="InterPro" id="IPR003960">
    <property type="entry name" value="ATPase_AAA_CS"/>
</dbReference>
<name>A0A014N7Q6_9HYPO</name>
<dbReference type="Gene3D" id="3.40.50.300">
    <property type="entry name" value="P-loop containing nucleotide triphosphate hydrolases"/>
    <property type="match status" value="1"/>
</dbReference>
<gene>
    <name evidence="6" type="ORF">X797_011146</name>
</gene>
<keyword evidence="4" id="KW-0547">Nucleotide-binding</keyword>
<evidence type="ECO:0000256" key="2">
    <source>
        <dbReference type="ARBA" id="ARBA00007448"/>
    </source>
</evidence>
<dbReference type="PROSITE" id="PS00674">
    <property type="entry name" value="AAA"/>
    <property type="match status" value="1"/>
</dbReference>
<dbReference type="OrthoDB" id="10251412at2759"/>
<dbReference type="GO" id="GO:0005743">
    <property type="term" value="C:mitochondrial inner membrane"/>
    <property type="evidence" value="ECO:0007669"/>
    <property type="project" value="UniProtKB-SubCell"/>
</dbReference>
<evidence type="ECO:0000256" key="4">
    <source>
        <dbReference type="RuleBase" id="RU003651"/>
    </source>
</evidence>
<dbReference type="InterPro" id="IPR027417">
    <property type="entry name" value="P-loop_NTPase"/>
</dbReference>
<dbReference type="EMBL" id="JELW01000065">
    <property type="protein sequence ID" value="EXU95795.1"/>
    <property type="molecule type" value="Genomic_DNA"/>
</dbReference>
<dbReference type="SMART" id="SM00382">
    <property type="entry name" value="AAA"/>
    <property type="match status" value="1"/>
</dbReference>
<dbReference type="InterPro" id="IPR014851">
    <property type="entry name" value="BCS1_N"/>
</dbReference>
<dbReference type="InterPro" id="IPR003593">
    <property type="entry name" value="AAA+_ATPase"/>
</dbReference>
<dbReference type="AlphaFoldDB" id="A0A014N7Q6"/>
<dbReference type="Pfam" id="PF08740">
    <property type="entry name" value="BCS1_N"/>
    <property type="match status" value="1"/>
</dbReference>
<dbReference type="GO" id="GO:0005524">
    <property type="term" value="F:ATP binding"/>
    <property type="evidence" value="ECO:0007669"/>
    <property type="project" value="UniProtKB-KW"/>
</dbReference>
<keyword evidence="3" id="KW-0472">Membrane</keyword>
<proteinExistence type="inferred from homology"/>
<comment type="similarity">
    <text evidence="2">Belongs to the AAA ATPase family. BCS1 subfamily.</text>
</comment>
<evidence type="ECO:0000256" key="3">
    <source>
        <dbReference type="ARBA" id="ARBA00022792"/>
    </source>
</evidence>
<organism evidence="6 7">
    <name type="scientific">Metarhizium robertsii</name>
    <dbReference type="NCBI Taxonomy" id="568076"/>
    <lineage>
        <taxon>Eukaryota</taxon>
        <taxon>Fungi</taxon>
        <taxon>Dikarya</taxon>
        <taxon>Ascomycota</taxon>
        <taxon>Pezizomycotina</taxon>
        <taxon>Sordariomycetes</taxon>
        <taxon>Hypocreomycetidae</taxon>
        <taxon>Hypocreales</taxon>
        <taxon>Clavicipitaceae</taxon>
        <taxon>Metarhizium</taxon>
    </lineage>
</organism>
<dbReference type="eggNOG" id="KOG0743">
    <property type="taxonomic scope" value="Eukaryota"/>
</dbReference>
<dbReference type="InterPro" id="IPR050747">
    <property type="entry name" value="Mitochondrial_chaperone_BCS1"/>
</dbReference>
<dbReference type="GO" id="GO:0016887">
    <property type="term" value="F:ATP hydrolysis activity"/>
    <property type="evidence" value="ECO:0007669"/>
    <property type="project" value="InterPro"/>
</dbReference>
<keyword evidence="4" id="KW-0067">ATP-binding</keyword>
<sequence length="277" mass="31505">MYQDTFFDDVKKPVCLLPWNGKFVFRFKNHWLSYQTQLLDVGLHKEEMISITCLGRSGKVLKDLVMECRKQYLKQIENKTTVFENRGAYWEKVVTKDVRPLSTIIIDEDQKHHLVNDVKQFLNSDTRLWYAERKIPYRKGYLLYGPPGTGKSSFCVSVAGELDVDIYTVSIPSVNDKTLQDLFAKLPPKCLVLLEDIDAIGGSRSQETEEIDGETSGSKKTVTLSGLLNTLDGVASQEGRILIMTTNHKERLDQALIRPGRVDEKAEFPLADAKMII</sequence>
<dbReference type="SUPFAM" id="SSF52540">
    <property type="entry name" value="P-loop containing nucleoside triphosphate hydrolases"/>
    <property type="match status" value="1"/>
</dbReference>
<evidence type="ECO:0000256" key="1">
    <source>
        <dbReference type="ARBA" id="ARBA00004434"/>
    </source>
</evidence>
<reference evidence="6 7" key="1">
    <citation type="submission" date="2014-02" db="EMBL/GenBank/DDBJ databases">
        <title>The genome sequence of the entomopathogenic fungus Metarhizium robertsii ARSEF 2575.</title>
        <authorList>
            <person name="Giuliano Garisto Donzelli B."/>
            <person name="Roe B.A."/>
            <person name="Macmil S.L."/>
            <person name="Krasnoff S.B."/>
            <person name="Gibson D.M."/>
        </authorList>
    </citation>
    <scope>NUCLEOTIDE SEQUENCE [LARGE SCALE GENOMIC DNA]</scope>
    <source>
        <strain evidence="6 7">ARSEF 2575</strain>
    </source>
</reference>
<protein>
    <submittedName>
        <fullName evidence="6">BCS1 and ATPase (AAA) domain protein</fullName>
    </submittedName>
</protein>
<evidence type="ECO:0000259" key="5">
    <source>
        <dbReference type="SMART" id="SM00382"/>
    </source>
</evidence>
<keyword evidence="3" id="KW-0999">Mitochondrion inner membrane</keyword>
<dbReference type="Pfam" id="PF00004">
    <property type="entry name" value="AAA"/>
    <property type="match status" value="1"/>
</dbReference>
<evidence type="ECO:0000313" key="7">
    <source>
        <dbReference type="Proteomes" id="UP000030151"/>
    </source>
</evidence>